<dbReference type="EMBL" id="CP046052">
    <property type="protein sequence ID" value="QGM45318.1"/>
    <property type="molecule type" value="Genomic_DNA"/>
</dbReference>
<dbReference type="InterPro" id="IPR005467">
    <property type="entry name" value="His_kinase_dom"/>
</dbReference>
<dbReference type="SUPFAM" id="SSF47384">
    <property type="entry name" value="Homodimeric domain of signal transducing histidine kinase"/>
    <property type="match status" value="1"/>
</dbReference>
<reference evidence="24 25" key="1">
    <citation type="submission" date="2019-11" db="EMBL/GenBank/DDBJ databases">
        <title>The genome sequence of Methylocystis heyeri.</title>
        <authorList>
            <person name="Oshkin I.Y."/>
            <person name="Miroshnikov K."/>
            <person name="Dedysh S.N."/>
        </authorList>
    </citation>
    <scope>NUCLEOTIDE SEQUENCE [LARGE SCALE GENOMIC DNA]</scope>
    <source>
        <strain evidence="24 25">H2</strain>
    </source>
</reference>
<dbReference type="GO" id="GO:0000155">
    <property type="term" value="F:phosphorelay sensor kinase activity"/>
    <property type="evidence" value="ECO:0007669"/>
    <property type="project" value="InterPro"/>
</dbReference>
<gene>
    <name evidence="24" type="ORF">H2LOC_006190</name>
</gene>
<dbReference type="InterPro" id="IPR003661">
    <property type="entry name" value="HisK_dim/P_dom"/>
</dbReference>
<dbReference type="InterPro" id="IPR000014">
    <property type="entry name" value="PAS"/>
</dbReference>
<evidence type="ECO:0000256" key="17">
    <source>
        <dbReference type="SAM" id="Coils"/>
    </source>
</evidence>
<dbReference type="Pfam" id="PF02518">
    <property type="entry name" value="HATPase_c"/>
    <property type="match status" value="1"/>
</dbReference>
<dbReference type="Pfam" id="PF00512">
    <property type="entry name" value="HisKA"/>
    <property type="match status" value="1"/>
</dbReference>
<dbReference type="CDD" id="cd00082">
    <property type="entry name" value="HisKA"/>
    <property type="match status" value="1"/>
</dbReference>
<evidence type="ECO:0000256" key="11">
    <source>
        <dbReference type="ARBA" id="ARBA00022989"/>
    </source>
</evidence>
<dbReference type="NCBIfam" id="TIGR00229">
    <property type="entry name" value="sensory_box"/>
    <property type="match status" value="2"/>
</dbReference>
<dbReference type="PROSITE" id="PS50110">
    <property type="entry name" value="RESPONSE_REGULATORY"/>
    <property type="match status" value="2"/>
</dbReference>
<dbReference type="AlphaFoldDB" id="A0A6B8KFK4"/>
<dbReference type="PROSITE" id="PS50109">
    <property type="entry name" value="HIS_KIN"/>
    <property type="match status" value="1"/>
</dbReference>
<dbReference type="SUPFAM" id="SSF52172">
    <property type="entry name" value="CheY-like"/>
    <property type="match status" value="2"/>
</dbReference>
<protein>
    <recommendedName>
        <fullName evidence="15">Sensory/regulatory protein RpfC</fullName>
        <ecNumber evidence="3">2.7.13.3</ecNumber>
    </recommendedName>
</protein>
<evidence type="ECO:0000256" key="9">
    <source>
        <dbReference type="ARBA" id="ARBA00022777"/>
    </source>
</evidence>
<dbReference type="InterPro" id="IPR004358">
    <property type="entry name" value="Sig_transdc_His_kin-like_C"/>
</dbReference>
<feature type="domain" description="PAC" evidence="23">
    <location>
        <begin position="230"/>
        <end position="282"/>
    </location>
</feature>
<dbReference type="SUPFAM" id="SSF47226">
    <property type="entry name" value="Histidine-containing phosphotransfer domain, HPT domain"/>
    <property type="match status" value="1"/>
</dbReference>
<comment type="catalytic activity">
    <reaction evidence="1">
        <text>ATP + protein L-histidine = ADP + protein N-phospho-L-histidine.</text>
        <dbReference type="EC" id="2.7.13.3"/>
    </reaction>
</comment>
<dbReference type="PRINTS" id="PR00344">
    <property type="entry name" value="BCTRLSENSOR"/>
</dbReference>
<evidence type="ECO:0000256" key="12">
    <source>
        <dbReference type="ARBA" id="ARBA00023012"/>
    </source>
</evidence>
<dbReference type="InterPro" id="IPR035965">
    <property type="entry name" value="PAS-like_dom_sf"/>
</dbReference>
<dbReference type="InterPro" id="IPR011006">
    <property type="entry name" value="CheY-like_superfamily"/>
</dbReference>
<dbReference type="FunFam" id="1.10.287.130:FF:000002">
    <property type="entry name" value="Two-component osmosensing histidine kinase"/>
    <property type="match status" value="1"/>
</dbReference>
<feature type="coiled-coil region" evidence="17">
    <location>
        <begin position="122"/>
        <end position="160"/>
    </location>
</feature>
<feature type="transmembrane region" description="Helical" evidence="19">
    <location>
        <begin position="58"/>
        <end position="78"/>
    </location>
</feature>
<dbReference type="SMART" id="SM00387">
    <property type="entry name" value="HATPase_c"/>
    <property type="match status" value="1"/>
</dbReference>
<dbReference type="Proteomes" id="UP000309061">
    <property type="component" value="Chromosome"/>
</dbReference>
<dbReference type="InterPro" id="IPR003594">
    <property type="entry name" value="HATPase_dom"/>
</dbReference>
<evidence type="ECO:0000256" key="15">
    <source>
        <dbReference type="ARBA" id="ARBA00068150"/>
    </source>
</evidence>
<feature type="domain" description="PAC" evidence="23">
    <location>
        <begin position="354"/>
        <end position="404"/>
    </location>
</feature>
<evidence type="ECO:0000256" key="1">
    <source>
        <dbReference type="ARBA" id="ARBA00000085"/>
    </source>
</evidence>
<dbReference type="PROSITE" id="PS50113">
    <property type="entry name" value="PAC"/>
    <property type="match status" value="2"/>
</dbReference>
<dbReference type="InterPro" id="IPR036097">
    <property type="entry name" value="HisK_dim/P_sf"/>
</dbReference>
<evidence type="ECO:0000256" key="4">
    <source>
        <dbReference type="ARBA" id="ARBA00022475"/>
    </source>
</evidence>
<keyword evidence="5 16" id="KW-0597">Phosphoprotein</keyword>
<accession>A0A6B8KFK4</accession>
<dbReference type="OrthoDB" id="9810730at2"/>
<dbReference type="SMART" id="SM00086">
    <property type="entry name" value="PAC"/>
    <property type="match status" value="2"/>
</dbReference>
<evidence type="ECO:0000313" key="24">
    <source>
        <dbReference type="EMBL" id="QGM45318.1"/>
    </source>
</evidence>
<dbReference type="GO" id="GO:0005524">
    <property type="term" value="F:ATP binding"/>
    <property type="evidence" value="ECO:0007669"/>
    <property type="project" value="UniProtKB-KW"/>
</dbReference>
<comment type="subunit">
    <text evidence="14">At low DSF concentrations, interacts with RpfF.</text>
</comment>
<evidence type="ECO:0000256" key="18">
    <source>
        <dbReference type="SAM" id="MobiDB-lite"/>
    </source>
</evidence>
<dbReference type="InterPro" id="IPR008207">
    <property type="entry name" value="Sig_transdc_His_kin_Hpt_dom"/>
</dbReference>
<evidence type="ECO:0000259" key="23">
    <source>
        <dbReference type="PROSITE" id="PS50113"/>
    </source>
</evidence>
<name>A0A6B8KFK4_9HYPH</name>
<evidence type="ECO:0000313" key="25">
    <source>
        <dbReference type="Proteomes" id="UP000309061"/>
    </source>
</evidence>
<evidence type="ECO:0000256" key="7">
    <source>
        <dbReference type="ARBA" id="ARBA00022692"/>
    </source>
</evidence>
<keyword evidence="11 19" id="KW-1133">Transmembrane helix</keyword>
<dbReference type="PANTHER" id="PTHR45339">
    <property type="entry name" value="HYBRID SIGNAL TRANSDUCTION HISTIDINE KINASE J"/>
    <property type="match status" value="1"/>
</dbReference>
<feature type="region of interest" description="Disordered" evidence="18">
    <location>
        <begin position="396"/>
        <end position="416"/>
    </location>
</feature>
<feature type="domain" description="PAS" evidence="22">
    <location>
        <begin position="283"/>
        <end position="325"/>
    </location>
</feature>
<sequence length="1150" mass="125623">MELALNRFLPHGLCFGWDPSLILLHVASDTVIVLSYFAIPALILAYQYKRRSADNSAIIVLFASFIAACGVTHALNIVTIWYPIFLWSGAVKAITAVISLATALYMAPKLPALLALPSLPELLAINDQLKDANARYKKAGKEAQRQARELTSALDRLEMATKAAEIGIWEWDVAGGTLLWDERMYEMYGATEEERKSGLAYEFWQSRVHRDDIAMVESMLRAEIAGTGRFDPVFRIMPPDGRIRYIQAAAFVERDDKGAVLRVVGSNRDVTERYETEQRLTETSSRLKTLLNTARDGVHILDENGDLVEFSHSFAQMLGYTDEEVARLNVTDWDAAFPREPLLRGLIELMAVPATFETRHRRKDGSIFDVEINAQGVEFGGRRYLHASARDITKRKEAETELRESRERQRQAKKQAETANLAKSQFLANMSHEIRTPMNAVLGLLQLMERTPLDKRQKDYVQKAQVAANSLLGIIRDILDFSKIEAGKMELESAPFSIQNLFHTLSALLSIQVRDKDVEILFDVDGAAPIDLIGDALRLQQILLNLTSNAVKFTSVGAITVKLALLGAFDKSVRLEFSVSDTGIGIAPDKQASIFEGFTQAEASTTRRFGGTGLGLAISRRLVQLMGGDLQVESKLGEGSRFFFTIDLPVGEAPASAPQTLAQLGQRTPGPLCALIVGDNNAARSVLAKMARDLGWRADTASCGLEVIGDFERRGADDRPYDAVFLDWKTLDMGGWELARRIRAAHPPADPPIFVLITAYGRQVMRRHLDEADSPFDGFLTKPLTHSMLVDAVSTASDGKLVTPNPAQLPGPDRPLAGLRLLLVEDNPTNQQVARELLELQGAEIAVAGNGADGVRLAQTAEPPFDAVLMDIQMPEMDGFEATRVLRREYRRARLPILAMTANALSSDREACLAAGMDDHVGKPLDLGEVVAKVMTLCGRGSAARESSSEPEPAKAASSGFDLAQALLRIGNRTDAYLRFAASFRYDQAAIRKRARRAADENVRADFARELHTLKGLAGTLGAVSLSASVQAAEDRVKTGSPLGEVMGELDAEIEKALVELDQITADLELPTPAVAALDAPALLARLDELEPLLAAGNLRMLSVLAELKREQGAALGDALDSLESAVAEMNLEAASRACAALRKIIGEEA</sequence>
<evidence type="ECO:0000256" key="14">
    <source>
        <dbReference type="ARBA" id="ARBA00064003"/>
    </source>
</evidence>
<dbReference type="InterPro" id="IPR036641">
    <property type="entry name" value="HPT_dom_sf"/>
</dbReference>
<dbReference type="RefSeq" id="WP_136495601.1">
    <property type="nucleotide sequence ID" value="NZ_CP046052.1"/>
</dbReference>
<dbReference type="SMART" id="SM00388">
    <property type="entry name" value="HisKA"/>
    <property type="match status" value="1"/>
</dbReference>
<dbReference type="Pfam" id="PF13426">
    <property type="entry name" value="PAS_9"/>
    <property type="match status" value="1"/>
</dbReference>
<keyword evidence="8" id="KW-0547">Nucleotide-binding</keyword>
<keyword evidence="9" id="KW-0418">Kinase</keyword>
<feature type="domain" description="Response regulatory" evidence="21">
    <location>
        <begin position="820"/>
        <end position="938"/>
    </location>
</feature>
<dbReference type="CDD" id="cd00130">
    <property type="entry name" value="PAS"/>
    <property type="match status" value="2"/>
</dbReference>
<dbReference type="Gene3D" id="3.30.450.20">
    <property type="entry name" value="PAS domain"/>
    <property type="match status" value="2"/>
</dbReference>
<feature type="domain" description="Response regulatory" evidence="21">
    <location>
        <begin position="673"/>
        <end position="797"/>
    </location>
</feature>
<feature type="modified residue" description="4-aspartylphosphate" evidence="16">
    <location>
        <position position="727"/>
    </location>
</feature>
<evidence type="ECO:0000256" key="2">
    <source>
        <dbReference type="ARBA" id="ARBA00004651"/>
    </source>
</evidence>
<dbReference type="Pfam" id="PF00072">
    <property type="entry name" value="Response_reg"/>
    <property type="match status" value="2"/>
</dbReference>
<evidence type="ECO:0000256" key="19">
    <source>
        <dbReference type="SAM" id="Phobius"/>
    </source>
</evidence>
<keyword evidence="10" id="KW-0067">ATP-binding</keyword>
<keyword evidence="13 19" id="KW-0472">Membrane</keyword>
<dbReference type="Gene3D" id="1.20.120.160">
    <property type="entry name" value="HPT domain"/>
    <property type="match status" value="1"/>
</dbReference>
<dbReference type="PROSITE" id="PS50112">
    <property type="entry name" value="PAS"/>
    <property type="match status" value="1"/>
</dbReference>
<dbReference type="InterPro" id="IPR001789">
    <property type="entry name" value="Sig_transdc_resp-reg_receiver"/>
</dbReference>
<dbReference type="Gene3D" id="3.30.565.10">
    <property type="entry name" value="Histidine kinase-like ATPase, C-terminal domain"/>
    <property type="match status" value="1"/>
</dbReference>
<dbReference type="InterPro" id="IPR036890">
    <property type="entry name" value="HATPase_C_sf"/>
</dbReference>
<feature type="transmembrane region" description="Helical" evidence="19">
    <location>
        <begin position="20"/>
        <end position="46"/>
    </location>
</feature>
<dbReference type="Pfam" id="PF25487">
    <property type="entry name" value="ETR1_N"/>
    <property type="match status" value="1"/>
</dbReference>
<evidence type="ECO:0000256" key="13">
    <source>
        <dbReference type="ARBA" id="ARBA00023136"/>
    </source>
</evidence>
<dbReference type="Pfam" id="PF01627">
    <property type="entry name" value="Hpt"/>
    <property type="match status" value="1"/>
</dbReference>
<dbReference type="FunFam" id="3.30.565.10:FF:000010">
    <property type="entry name" value="Sensor histidine kinase RcsC"/>
    <property type="match status" value="1"/>
</dbReference>
<dbReference type="InterPro" id="IPR013655">
    <property type="entry name" value="PAS_fold_3"/>
</dbReference>
<dbReference type="EC" id="2.7.13.3" evidence="3"/>
<dbReference type="InterPro" id="IPR000700">
    <property type="entry name" value="PAS-assoc_C"/>
</dbReference>
<dbReference type="KEGG" id="mhey:H2LOC_006190"/>
<dbReference type="Gene3D" id="2.10.70.100">
    <property type="match status" value="1"/>
</dbReference>
<proteinExistence type="predicted"/>
<feature type="transmembrane region" description="Helical" evidence="19">
    <location>
        <begin position="84"/>
        <end position="107"/>
    </location>
</feature>
<keyword evidence="17" id="KW-0175">Coiled coil</keyword>
<dbReference type="SUPFAM" id="SSF55874">
    <property type="entry name" value="ATPase domain of HSP90 chaperone/DNA topoisomerase II/histidine kinase"/>
    <property type="match status" value="1"/>
</dbReference>
<evidence type="ECO:0000256" key="10">
    <source>
        <dbReference type="ARBA" id="ARBA00022840"/>
    </source>
</evidence>
<evidence type="ECO:0000259" key="22">
    <source>
        <dbReference type="PROSITE" id="PS50112"/>
    </source>
</evidence>
<comment type="subcellular location">
    <subcellularLocation>
        <location evidence="2">Cell membrane</location>
        <topology evidence="2">Multi-pass membrane protein</topology>
    </subcellularLocation>
</comment>
<dbReference type="PANTHER" id="PTHR45339:SF1">
    <property type="entry name" value="HYBRID SIGNAL TRANSDUCTION HISTIDINE KINASE J"/>
    <property type="match status" value="1"/>
</dbReference>
<evidence type="ECO:0000256" key="6">
    <source>
        <dbReference type="ARBA" id="ARBA00022679"/>
    </source>
</evidence>
<evidence type="ECO:0000256" key="16">
    <source>
        <dbReference type="PROSITE-ProRule" id="PRU00169"/>
    </source>
</evidence>
<dbReference type="Gene3D" id="3.40.50.2300">
    <property type="match status" value="2"/>
</dbReference>
<dbReference type="Pfam" id="PF08447">
    <property type="entry name" value="PAS_3"/>
    <property type="match status" value="1"/>
</dbReference>
<evidence type="ECO:0000259" key="20">
    <source>
        <dbReference type="PROSITE" id="PS50109"/>
    </source>
</evidence>
<dbReference type="CDD" id="cd17546">
    <property type="entry name" value="REC_hyHK_CKI1_RcsC-like"/>
    <property type="match status" value="2"/>
</dbReference>
<feature type="domain" description="Histidine kinase" evidence="20">
    <location>
        <begin position="429"/>
        <end position="650"/>
    </location>
</feature>
<evidence type="ECO:0000256" key="5">
    <source>
        <dbReference type="ARBA" id="ARBA00022553"/>
    </source>
</evidence>
<dbReference type="SUPFAM" id="SSF55785">
    <property type="entry name" value="PYP-like sensor domain (PAS domain)"/>
    <property type="match status" value="2"/>
</dbReference>
<evidence type="ECO:0000256" key="3">
    <source>
        <dbReference type="ARBA" id="ARBA00012438"/>
    </source>
</evidence>
<dbReference type="SMART" id="SM00091">
    <property type="entry name" value="PAS"/>
    <property type="match status" value="2"/>
</dbReference>
<keyword evidence="7 19" id="KW-0812">Transmembrane</keyword>
<dbReference type="Gene3D" id="1.10.287.130">
    <property type="match status" value="1"/>
</dbReference>
<keyword evidence="6" id="KW-0808">Transferase</keyword>
<dbReference type="InterPro" id="IPR001610">
    <property type="entry name" value="PAC"/>
</dbReference>
<dbReference type="SMART" id="SM00448">
    <property type="entry name" value="REC"/>
    <property type="match status" value="2"/>
</dbReference>
<dbReference type="GO" id="GO:0005886">
    <property type="term" value="C:plasma membrane"/>
    <property type="evidence" value="ECO:0007669"/>
    <property type="project" value="UniProtKB-SubCell"/>
</dbReference>
<keyword evidence="4" id="KW-1003">Cell membrane</keyword>
<keyword evidence="25" id="KW-1185">Reference proteome</keyword>
<feature type="modified residue" description="4-aspartylphosphate" evidence="16">
    <location>
        <position position="871"/>
    </location>
</feature>
<keyword evidence="12" id="KW-0902">Two-component regulatory system</keyword>
<organism evidence="24 25">
    <name type="scientific">Methylocystis heyeri</name>
    <dbReference type="NCBI Taxonomy" id="391905"/>
    <lineage>
        <taxon>Bacteria</taxon>
        <taxon>Pseudomonadati</taxon>
        <taxon>Pseudomonadota</taxon>
        <taxon>Alphaproteobacteria</taxon>
        <taxon>Hyphomicrobiales</taxon>
        <taxon>Methylocystaceae</taxon>
        <taxon>Methylocystis</taxon>
    </lineage>
</organism>
<evidence type="ECO:0000256" key="8">
    <source>
        <dbReference type="ARBA" id="ARBA00022741"/>
    </source>
</evidence>
<dbReference type="CDD" id="cd16922">
    <property type="entry name" value="HATPase_EvgS-ArcB-TorS-like"/>
    <property type="match status" value="1"/>
</dbReference>
<dbReference type="InterPro" id="IPR058544">
    <property type="entry name" value="ETR1_N"/>
</dbReference>
<evidence type="ECO:0000259" key="21">
    <source>
        <dbReference type="PROSITE" id="PS50110"/>
    </source>
</evidence>